<keyword evidence="2 3" id="KW-0413">Isomerase</keyword>
<evidence type="ECO:0000313" key="4">
    <source>
        <dbReference type="Proteomes" id="UP000544872"/>
    </source>
</evidence>
<dbReference type="EMBL" id="JACIIX010000017">
    <property type="protein sequence ID" value="MBB6212105.1"/>
    <property type="molecule type" value="Genomic_DNA"/>
</dbReference>
<protein>
    <submittedName>
        <fullName evidence="3">Aspartate racemase</fullName>
        <ecNumber evidence="3">5.1.1.13</ecNumber>
    </submittedName>
</protein>
<dbReference type="InterPro" id="IPR015942">
    <property type="entry name" value="Asp/Glu/hydantoin_racemase"/>
</dbReference>
<comment type="caution">
    <text evidence="3">The sequence shown here is derived from an EMBL/GenBank/DDBJ whole genome shotgun (WGS) entry which is preliminary data.</text>
</comment>
<dbReference type="AlphaFoldDB" id="A0A7W9ZJ24"/>
<dbReference type="Gene3D" id="3.40.50.1860">
    <property type="match status" value="2"/>
</dbReference>
<reference evidence="3 4" key="1">
    <citation type="submission" date="2020-08" db="EMBL/GenBank/DDBJ databases">
        <title>Genomic Encyclopedia of Type Strains, Phase IV (KMG-IV): sequencing the most valuable type-strain genomes for metagenomic binning, comparative biology and taxonomic classification.</title>
        <authorList>
            <person name="Goeker M."/>
        </authorList>
    </citation>
    <scope>NUCLEOTIDE SEQUENCE [LARGE SCALE GENOMIC DNA]</scope>
    <source>
        <strain evidence="3 4">DSM 11590</strain>
    </source>
</reference>
<dbReference type="InterPro" id="IPR004380">
    <property type="entry name" value="Asp_race"/>
</dbReference>
<gene>
    <name evidence="3" type="ORF">FHS48_003553</name>
</gene>
<dbReference type="InterPro" id="IPR001920">
    <property type="entry name" value="Asp/Glu_race"/>
</dbReference>
<dbReference type="EC" id="5.1.1.13" evidence="3"/>
<dbReference type="SUPFAM" id="SSF53681">
    <property type="entry name" value="Aspartate/glutamate racemase"/>
    <property type="match status" value="2"/>
</dbReference>
<dbReference type="Pfam" id="PF01177">
    <property type="entry name" value="Asp_Glu_race"/>
    <property type="match status" value="1"/>
</dbReference>
<dbReference type="GO" id="GO:0047689">
    <property type="term" value="F:aspartate racemase activity"/>
    <property type="evidence" value="ECO:0007669"/>
    <property type="project" value="UniProtKB-EC"/>
</dbReference>
<dbReference type="RefSeq" id="WP_184265478.1">
    <property type="nucleotide sequence ID" value="NZ_JACIIX010000017.1"/>
</dbReference>
<proteinExistence type="inferred from homology"/>
<dbReference type="NCBIfam" id="TIGR00035">
    <property type="entry name" value="asp_race"/>
    <property type="match status" value="1"/>
</dbReference>
<accession>A0A7W9ZJ24</accession>
<name>A0A7W9ZJ24_NOVIT</name>
<comment type="similarity">
    <text evidence="1">Belongs to the aspartate/glutamate racemases family.</text>
</comment>
<keyword evidence="4" id="KW-1185">Reference proteome</keyword>
<evidence type="ECO:0000313" key="3">
    <source>
        <dbReference type="EMBL" id="MBB6212105.1"/>
    </source>
</evidence>
<dbReference type="PANTHER" id="PTHR21198">
    <property type="entry name" value="GLUTAMATE RACEMASE"/>
    <property type="match status" value="1"/>
</dbReference>
<dbReference type="PANTHER" id="PTHR21198:SF7">
    <property type="entry name" value="ASPARTATE-GLUTAMATE RACEMASE FAMILY"/>
    <property type="match status" value="1"/>
</dbReference>
<sequence>MKPIGLIGGMSWQSTVLYYQHMNTIAQQRLGGLASADLLLHSVNFAEIAACQHAGDWDGAARHLVTSAQGLERAGAKALVLCTNTMHLVADQIEAACALPLIHIADATAGAIQQAGAQRPLLLATRFTMEQPFYRQRLRERHGIETLIPEEGDRATVHRVIYEELCNGVIRPESKQAYLDVIERGQQAGADGLIMGCTEITLLIGQGDFSIPVFDTTRIHAEAAMAYSLGETEEGRA</sequence>
<organism evidence="3 4">
    <name type="scientific">Novispirillum itersonii</name>
    <name type="common">Aquaspirillum itersonii</name>
    <dbReference type="NCBI Taxonomy" id="189"/>
    <lineage>
        <taxon>Bacteria</taxon>
        <taxon>Pseudomonadati</taxon>
        <taxon>Pseudomonadota</taxon>
        <taxon>Alphaproteobacteria</taxon>
        <taxon>Rhodospirillales</taxon>
        <taxon>Novispirillaceae</taxon>
        <taxon>Novispirillum</taxon>
    </lineage>
</organism>
<dbReference type="Proteomes" id="UP000544872">
    <property type="component" value="Unassembled WGS sequence"/>
</dbReference>
<evidence type="ECO:0000256" key="2">
    <source>
        <dbReference type="ARBA" id="ARBA00023235"/>
    </source>
</evidence>
<evidence type="ECO:0000256" key="1">
    <source>
        <dbReference type="ARBA" id="ARBA00007847"/>
    </source>
</evidence>